<dbReference type="OrthoDB" id="6754352at2759"/>
<name>A0A8K0G104_IGNLU</name>
<organism evidence="2 3">
    <name type="scientific">Ignelater luminosus</name>
    <name type="common">Cucubano</name>
    <name type="synonym">Pyrophorus luminosus</name>
    <dbReference type="NCBI Taxonomy" id="2038154"/>
    <lineage>
        <taxon>Eukaryota</taxon>
        <taxon>Metazoa</taxon>
        <taxon>Ecdysozoa</taxon>
        <taxon>Arthropoda</taxon>
        <taxon>Hexapoda</taxon>
        <taxon>Insecta</taxon>
        <taxon>Pterygota</taxon>
        <taxon>Neoptera</taxon>
        <taxon>Endopterygota</taxon>
        <taxon>Coleoptera</taxon>
        <taxon>Polyphaga</taxon>
        <taxon>Elateriformia</taxon>
        <taxon>Elateroidea</taxon>
        <taxon>Elateridae</taxon>
        <taxon>Agrypninae</taxon>
        <taxon>Pyrophorini</taxon>
        <taxon>Ignelater</taxon>
    </lineage>
</organism>
<feature type="region of interest" description="Disordered" evidence="1">
    <location>
        <begin position="37"/>
        <end position="99"/>
    </location>
</feature>
<dbReference type="EMBL" id="VTPC01090693">
    <property type="protein sequence ID" value="KAF2881848.1"/>
    <property type="molecule type" value="Genomic_DNA"/>
</dbReference>
<evidence type="ECO:0000256" key="1">
    <source>
        <dbReference type="SAM" id="MobiDB-lite"/>
    </source>
</evidence>
<accession>A0A8K0G104</accession>
<proteinExistence type="predicted"/>
<gene>
    <name evidence="2" type="ORF">ILUMI_24328</name>
</gene>
<evidence type="ECO:0000313" key="2">
    <source>
        <dbReference type="EMBL" id="KAF2881848.1"/>
    </source>
</evidence>
<evidence type="ECO:0008006" key="4">
    <source>
        <dbReference type="Google" id="ProtNLM"/>
    </source>
</evidence>
<feature type="compositionally biased region" description="Pro residues" evidence="1">
    <location>
        <begin position="62"/>
        <end position="74"/>
    </location>
</feature>
<comment type="caution">
    <text evidence="2">The sequence shown here is derived from an EMBL/GenBank/DDBJ whole genome shotgun (WGS) entry which is preliminary data.</text>
</comment>
<dbReference type="Proteomes" id="UP000801492">
    <property type="component" value="Unassembled WGS sequence"/>
</dbReference>
<dbReference type="AlphaFoldDB" id="A0A8K0G104"/>
<evidence type="ECO:0000313" key="3">
    <source>
        <dbReference type="Proteomes" id="UP000801492"/>
    </source>
</evidence>
<reference evidence="2" key="1">
    <citation type="submission" date="2019-08" db="EMBL/GenBank/DDBJ databases">
        <title>The genome of the North American firefly Photinus pyralis.</title>
        <authorList>
            <consortium name="Photinus pyralis genome working group"/>
            <person name="Fallon T.R."/>
            <person name="Sander Lower S.E."/>
            <person name="Weng J.-K."/>
        </authorList>
    </citation>
    <scope>NUCLEOTIDE SEQUENCE</scope>
    <source>
        <strain evidence="2">TRF0915ILg1</strain>
        <tissue evidence="2">Whole body</tissue>
    </source>
</reference>
<keyword evidence="3" id="KW-1185">Reference proteome</keyword>
<sequence length="99" mass="11218">MLQLPCKEDPSGFTLKPPMMGPYPQCTLPRQPPQQWQYGPVAHLPPNVYPVPQYRGAHPQQRPRPTPREPPIPMQPLATTEEEPSVDTPLMVNKRESTV</sequence>
<protein>
    <recommendedName>
        <fullName evidence="4">Amelogenin</fullName>
    </recommendedName>
</protein>